<gene>
    <name evidence="1" type="ORF">CA984_00515</name>
</gene>
<proteinExistence type="predicted"/>
<keyword evidence="2" id="KW-1185">Reference proteome</keyword>
<dbReference type="RefSeq" id="WP_086566586.1">
    <property type="nucleotide sequence ID" value="NZ_NGFP01000002.1"/>
</dbReference>
<name>A0A243RZJ5_9ACTN</name>
<evidence type="ECO:0008006" key="3">
    <source>
        <dbReference type="Google" id="ProtNLM"/>
    </source>
</evidence>
<reference evidence="1 2" key="1">
    <citation type="submission" date="2017-05" db="EMBL/GenBank/DDBJ databases">
        <title>Biotechnological potential of actinobacteria isolated from South African environments.</title>
        <authorList>
            <person name="Le Roes-Hill M."/>
            <person name="Prins A."/>
            <person name="Durrell K.A."/>
        </authorList>
    </citation>
    <scope>NUCLEOTIDE SEQUENCE [LARGE SCALE GENOMIC DNA]</scope>
    <source>
        <strain evidence="1">M26</strain>
    </source>
</reference>
<comment type="caution">
    <text evidence="1">The sequence shown here is derived from an EMBL/GenBank/DDBJ whole genome shotgun (WGS) entry which is preliminary data.</text>
</comment>
<dbReference type="Proteomes" id="UP000194761">
    <property type="component" value="Unassembled WGS sequence"/>
</dbReference>
<protein>
    <recommendedName>
        <fullName evidence="3">Integral membrane protein</fullName>
    </recommendedName>
</protein>
<sequence length="145" mass="15596">MSIFMPILIGLIAVSLMSLIPEPHRRRVNAVVVAGAGAAYLSGGGLGHWEFVLPVVMSYVAYRGLESWTFIGIGWLLHTAWDVLHHLKGSPILPFAEHSSFGCAICDPVIALWCFAGGPSIIGWARTRLSRRPVVPIGAPSGQPE</sequence>
<evidence type="ECO:0000313" key="2">
    <source>
        <dbReference type="Proteomes" id="UP000194761"/>
    </source>
</evidence>
<accession>A0A243RZJ5</accession>
<dbReference type="AlphaFoldDB" id="A0A243RZJ5"/>
<dbReference type="Pfam" id="PF19473">
    <property type="entry name" value="DUF6010"/>
    <property type="match status" value="1"/>
</dbReference>
<organism evidence="1 2">
    <name type="scientific">Streptosporangium minutum</name>
    <dbReference type="NCBI Taxonomy" id="569862"/>
    <lineage>
        <taxon>Bacteria</taxon>
        <taxon>Bacillati</taxon>
        <taxon>Actinomycetota</taxon>
        <taxon>Actinomycetes</taxon>
        <taxon>Streptosporangiales</taxon>
        <taxon>Streptosporangiaceae</taxon>
        <taxon>Streptosporangium</taxon>
    </lineage>
</organism>
<dbReference type="InterPro" id="IPR046052">
    <property type="entry name" value="DUF6010"/>
</dbReference>
<evidence type="ECO:0000313" key="1">
    <source>
        <dbReference type="EMBL" id="OUC99973.1"/>
    </source>
</evidence>
<dbReference type="EMBL" id="NGFP01000002">
    <property type="protein sequence ID" value="OUC99973.1"/>
    <property type="molecule type" value="Genomic_DNA"/>
</dbReference>